<organism evidence="3 4">
    <name type="scientific">Streptomyces inhibens</name>
    <dbReference type="NCBI Taxonomy" id="2293571"/>
    <lineage>
        <taxon>Bacteria</taxon>
        <taxon>Bacillati</taxon>
        <taxon>Actinomycetota</taxon>
        <taxon>Actinomycetes</taxon>
        <taxon>Kitasatosporales</taxon>
        <taxon>Streptomycetaceae</taxon>
        <taxon>Streptomyces</taxon>
    </lineage>
</organism>
<keyword evidence="4" id="KW-1185">Reference proteome</keyword>
<dbReference type="AlphaFoldDB" id="A0A371PPT3"/>
<proteinExistence type="predicted"/>
<evidence type="ECO:0000256" key="1">
    <source>
        <dbReference type="SAM" id="MobiDB-lite"/>
    </source>
</evidence>
<dbReference type="EMBL" id="QUAC01000483">
    <property type="protein sequence ID" value="REK84527.1"/>
    <property type="molecule type" value="Genomic_DNA"/>
</dbReference>
<dbReference type="SUPFAM" id="SSF53474">
    <property type="entry name" value="alpha/beta-Hydrolases"/>
    <property type="match status" value="1"/>
</dbReference>
<evidence type="ECO:0000313" key="4">
    <source>
        <dbReference type="Proteomes" id="UP000262477"/>
    </source>
</evidence>
<evidence type="ECO:0000259" key="2">
    <source>
        <dbReference type="Pfam" id="PF06259"/>
    </source>
</evidence>
<reference evidence="3 4" key="1">
    <citation type="submission" date="2018-08" db="EMBL/GenBank/DDBJ databases">
        <title>Streptomyces NEAU-D10 sp. nov., a novel Actinomycete isolated from soil.</title>
        <authorList>
            <person name="Jin L."/>
        </authorList>
    </citation>
    <scope>NUCLEOTIDE SEQUENCE [LARGE SCALE GENOMIC DNA]</scope>
    <source>
        <strain evidence="3 4">NEAU-D10</strain>
    </source>
</reference>
<sequence length="554" mass="60331">MASDYTRLLRQDFSDSEAAEKAWHQLSTAMDELDARHRSKVSGPLHAHWKGDDADAALNYLENLESRFGVVRTEAMAISEALGIARAKMMLAQERLRSGVRELEADHFTVDDEGRVWPPEGSEDPTADVTQQERNDQLAKLDYYQSEINDAVGKARKASDEGAKALYELTGEILQGNIDDAAGEARDDVKQASKDMHTELGKPYPPHDPKDAAEWWKNLPESQREAYAALHPEIIGRTDGLPSTVRDDANRLALEQELSAMENYEYHDKYSTDEYNKRLNNMLTLQRELDKRDGAEGHKKLYVLNYDSAGDGKAVIAMGNPDTADNVGVQVPGTATTMESTDGQLGRLSKLQRSAENADPSAKTSMVYWLGYDAPEIPVSEAGNVDVAGKGRAESAGPDLRNFTHGLRASHEGGDRANMTVLGHSYGTTVVGIAASKNGGLDADNICVVGSPGMGVDHAKDLNIDPDRFYTGVAEDDPIRNAADMSLGTTPNKSDFGGTRFKVDTHGHSGYWNDRSDSLDNQGKVIAGQHPSKRQDKPVTPVVPVGPGGPAFQQ</sequence>
<accession>A0A371PPT3</accession>
<feature type="region of interest" description="Disordered" evidence="1">
    <location>
        <begin position="112"/>
        <end position="133"/>
    </location>
</feature>
<dbReference type="RefSeq" id="WP_128512537.1">
    <property type="nucleotide sequence ID" value="NZ_QUAC01000483.1"/>
</dbReference>
<gene>
    <name evidence="3" type="ORF">DY245_43000</name>
</gene>
<dbReference type="Proteomes" id="UP000262477">
    <property type="component" value="Unassembled WGS sequence"/>
</dbReference>
<feature type="region of interest" description="Disordered" evidence="1">
    <location>
        <begin position="511"/>
        <end position="554"/>
    </location>
</feature>
<dbReference type="CDD" id="cd00084">
    <property type="entry name" value="HMG-box_SF"/>
    <property type="match status" value="1"/>
</dbReference>
<dbReference type="OrthoDB" id="5969911at2"/>
<comment type="caution">
    <text evidence="3">The sequence shown here is derived from an EMBL/GenBank/DDBJ whole genome shotgun (WGS) entry which is preliminary data.</text>
</comment>
<protein>
    <recommendedName>
        <fullName evidence="2">DUF1023 domain-containing protein</fullName>
    </recommendedName>
</protein>
<dbReference type="InterPro" id="IPR029058">
    <property type="entry name" value="AB_hydrolase_fold"/>
</dbReference>
<name>A0A371PPT3_STRIH</name>
<dbReference type="Pfam" id="PF06259">
    <property type="entry name" value="Abhydrolase_8"/>
    <property type="match status" value="1"/>
</dbReference>
<dbReference type="InterPro" id="IPR010427">
    <property type="entry name" value="DUF1023"/>
</dbReference>
<evidence type="ECO:0000313" key="3">
    <source>
        <dbReference type="EMBL" id="REK84527.1"/>
    </source>
</evidence>
<feature type="domain" description="DUF1023" evidence="2">
    <location>
        <begin position="307"/>
        <end position="485"/>
    </location>
</feature>